<keyword evidence="1" id="KW-0732">Signal</keyword>
<protein>
    <recommendedName>
        <fullName evidence="4">Lipoprotein</fullName>
    </recommendedName>
</protein>
<evidence type="ECO:0000313" key="3">
    <source>
        <dbReference type="Proteomes" id="UP001243846"/>
    </source>
</evidence>
<reference evidence="3" key="1">
    <citation type="journal article" date="2019" name="Int. J. Syst. Evol. Microbiol.">
        <title>The Global Catalogue of Microorganisms (GCM) 10K type strain sequencing project: providing services to taxonomists for standard genome sequencing and annotation.</title>
        <authorList>
            <consortium name="The Broad Institute Genomics Platform"/>
            <consortium name="The Broad Institute Genome Sequencing Center for Infectious Disease"/>
            <person name="Wu L."/>
            <person name="Ma J."/>
        </authorList>
    </citation>
    <scope>NUCLEOTIDE SEQUENCE [LARGE SCALE GENOMIC DNA]</scope>
    <source>
        <strain evidence="3">CECT 8482</strain>
    </source>
</reference>
<feature type="chain" id="PRO_5047020836" description="Lipoprotein" evidence="1">
    <location>
        <begin position="20"/>
        <end position="107"/>
    </location>
</feature>
<organism evidence="2 3">
    <name type="scientific">Paracoccus cavernae</name>
    <dbReference type="NCBI Taxonomy" id="1571207"/>
    <lineage>
        <taxon>Bacteria</taxon>
        <taxon>Pseudomonadati</taxon>
        <taxon>Pseudomonadota</taxon>
        <taxon>Alphaproteobacteria</taxon>
        <taxon>Rhodobacterales</taxon>
        <taxon>Paracoccaceae</taxon>
        <taxon>Paracoccus</taxon>
    </lineage>
</organism>
<evidence type="ECO:0000256" key="1">
    <source>
        <dbReference type="SAM" id="SignalP"/>
    </source>
</evidence>
<dbReference type="Proteomes" id="UP001243846">
    <property type="component" value="Unassembled WGS sequence"/>
</dbReference>
<keyword evidence="3" id="KW-1185">Reference proteome</keyword>
<comment type="caution">
    <text evidence="2">The sequence shown here is derived from an EMBL/GenBank/DDBJ whole genome shotgun (WGS) entry which is preliminary data.</text>
</comment>
<accession>A0ABT8D1W4</accession>
<dbReference type="PROSITE" id="PS51257">
    <property type="entry name" value="PROKAR_LIPOPROTEIN"/>
    <property type="match status" value="1"/>
</dbReference>
<sequence length="107" mass="11156">MRRGGILAVAAGMTLLGLAGCTPAPVPVEQAEKICLGAAYESSAGPKTEVGFGVGNHGFRGGYVSVGMSADQLMGRDPAEVFARCVMKRSGQMPQRPLYDQPGWASR</sequence>
<evidence type="ECO:0000313" key="2">
    <source>
        <dbReference type="EMBL" id="MDN3710823.1"/>
    </source>
</evidence>
<proteinExistence type="predicted"/>
<evidence type="ECO:0008006" key="4">
    <source>
        <dbReference type="Google" id="ProtNLM"/>
    </source>
</evidence>
<feature type="signal peptide" evidence="1">
    <location>
        <begin position="1"/>
        <end position="19"/>
    </location>
</feature>
<gene>
    <name evidence="2" type="ORF">QWZ10_01410</name>
</gene>
<name>A0ABT8D1W4_9RHOB</name>
<dbReference type="EMBL" id="JAUFRC010000001">
    <property type="protein sequence ID" value="MDN3710823.1"/>
    <property type="molecule type" value="Genomic_DNA"/>
</dbReference>